<name>A0A8J5XA41_DIALT</name>
<proteinExistence type="predicted"/>
<evidence type="ECO:0000256" key="1">
    <source>
        <dbReference type="SAM" id="SignalP"/>
    </source>
</evidence>
<feature type="signal peptide" evidence="1">
    <location>
        <begin position="1"/>
        <end position="32"/>
    </location>
</feature>
<keyword evidence="3" id="KW-1185">Reference proteome</keyword>
<accession>A0A8J5XA41</accession>
<evidence type="ECO:0000313" key="3">
    <source>
        <dbReference type="Proteomes" id="UP000751190"/>
    </source>
</evidence>
<reference evidence="2" key="1">
    <citation type="submission" date="2021-05" db="EMBL/GenBank/DDBJ databases">
        <title>The genome of the haptophyte Pavlova lutheri (Diacronema luteri, Pavlovales) - a model for lipid biosynthesis in eukaryotic algae.</title>
        <authorList>
            <person name="Hulatt C.J."/>
            <person name="Posewitz M.C."/>
        </authorList>
    </citation>
    <scope>NUCLEOTIDE SEQUENCE</scope>
    <source>
        <strain evidence="2">NIVA-4/92</strain>
    </source>
</reference>
<feature type="chain" id="PRO_5035186154" evidence="1">
    <location>
        <begin position="33"/>
        <end position="260"/>
    </location>
</feature>
<dbReference type="EMBL" id="JAGTXO010000034">
    <property type="protein sequence ID" value="KAG8460244.1"/>
    <property type="molecule type" value="Genomic_DNA"/>
</dbReference>
<gene>
    <name evidence="2" type="ORF">KFE25_004492</name>
</gene>
<sequence length="260" mass="26353">MLPRARVAAACSAALVLVTVCALITLRGAASAKPGAATESAPTDMNTASCDDGCRFALAANGYIIGTAPLCDGRCMDCGNQDLCFYANPSQPGYGPQCQSGGKVCCCASNTNLTSSTVLPPAPVGSLRCADFCAEGGFGYGMVIGTAPICGSECSNDCDGKCSIATDYFGDTGPSCSTGAKRCCCARRTPAAKPTPRMPDHPSCNDWCLSAGYARGDMKGTAPACNGTCDGAPACFTATSTLSDYGDSCSLGGIKKCRCW</sequence>
<dbReference type="AlphaFoldDB" id="A0A8J5XA41"/>
<protein>
    <submittedName>
        <fullName evidence="2">Uncharacterized protein</fullName>
    </submittedName>
</protein>
<keyword evidence="1" id="KW-0732">Signal</keyword>
<organism evidence="2 3">
    <name type="scientific">Diacronema lutheri</name>
    <name type="common">Unicellular marine alga</name>
    <name type="synonym">Monochrysis lutheri</name>
    <dbReference type="NCBI Taxonomy" id="2081491"/>
    <lineage>
        <taxon>Eukaryota</taxon>
        <taxon>Haptista</taxon>
        <taxon>Haptophyta</taxon>
        <taxon>Pavlovophyceae</taxon>
        <taxon>Pavlovales</taxon>
        <taxon>Pavlovaceae</taxon>
        <taxon>Diacronema</taxon>
    </lineage>
</organism>
<dbReference type="Proteomes" id="UP000751190">
    <property type="component" value="Unassembled WGS sequence"/>
</dbReference>
<comment type="caution">
    <text evidence="2">The sequence shown here is derived from an EMBL/GenBank/DDBJ whole genome shotgun (WGS) entry which is preliminary data.</text>
</comment>
<evidence type="ECO:0000313" key="2">
    <source>
        <dbReference type="EMBL" id="KAG8460244.1"/>
    </source>
</evidence>